<dbReference type="SUPFAM" id="SSF46626">
    <property type="entry name" value="Cytochrome c"/>
    <property type="match status" value="2"/>
</dbReference>
<evidence type="ECO:0000256" key="9">
    <source>
        <dbReference type="PIRSR" id="PIRSR000294-2"/>
    </source>
</evidence>
<evidence type="ECO:0000313" key="12">
    <source>
        <dbReference type="EMBL" id="CUH77761.1"/>
    </source>
</evidence>
<feature type="binding site" description="axial binding residue" evidence="9">
    <location>
        <position position="51"/>
    </location>
    <ligand>
        <name>heme c</name>
        <dbReference type="ChEBI" id="CHEBI:61717"/>
        <label>1</label>
    </ligand>
    <ligandPart>
        <name>Fe</name>
        <dbReference type="ChEBI" id="CHEBI:18248"/>
    </ligandPart>
</feature>
<gene>
    <name evidence="12" type="primary">ccp_1</name>
    <name evidence="12" type="ORF">TRM7557_01561</name>
</gene>
<dbReference type="InterPro" id="IPR026259">
    <property type="entry name" value="MauG/Cytc_peroxidase"/>
</dbReference>
<evidence type="ECO:0000256" key="10">
    <source>
        <dbReference type="SAM" id="MobiDB-lite"/>
    </source>
</evidence>
<reference evidence="12 13" key="1">
    <citation type="submission" date="2015-09" db="EMBL/GenBank/DDBJ databases">
        <authorList>
            <consortium name="Swine Surveillance"/>
        </authorList>
    </citation>
    <scope>NUCLEOTIDE SEQUENCE [LARGE SCALE GENOMIC DNA]</scope>
    <source>
        <strain evidence="12 13">CECT 7557</strain>
    </source>
</reference>
<dbReference type="InterPro" id="IPR036909">
    <property type="entry name" value="Cyt_c-like_dom_sf"/>
</dbReference>
<dbReference type="GO" id="GO:0004130">
    <property type="term" value="F:cytochrome-c peroxidase activity"/>
    <property type="evidence" value="ECO:0007669"/>
    <property type="project" value="UniProtKB-EC"/>
</dbReference>
<protein>
    <submittedName>
        <fullName evidence="12">Cytochrome c551 peroxidase</fullName>
        <ecNumber evidence="12">1.11.1.5</ecNumber>
    </submittedName>
</protein>
<feature type="binding site" description="axial binding residue" evidence="9">
    <location>
        <position position="260"/>
    </location>
    <ligand>
        <name>heme c</name>
        <dbReference type="ChEBI" id="CHEBI:61717"/>
        <label>2</label>
    </ligand>
    <ligandPart>
        <name>Fe</name>
        <dbReference type="ChEBI" id="CHEBI:18248"/>
    </ligandPart>
</feature>
<keyword evidence="5" id="KW-0574">Periplasm</keyword>
<dbReference type="PIRSF" id="PIRSF000294">
    <property type="entry name" value="Cytochrome-c_peroxidase"/>
    <property type="match status" value="1"/>
</dbReference>
<evidence type="ECO:0000259" key="11">
    <source>
        <dbReference type="PROSITE" id="PS51007"/>
    </source>
</evidence>
<evidence type="ECO:0000256" key="5">
    <source>
        <dbReference type="ARBA" id="ARBA00022764"/>
    </source>
</evidence>
<organism evidence="12 13">
    <name type="scientific">Tritonibacter multivorans</name>
    <dbReference type="NCBI Taxonomy" id="928856"/>
    <lineage>
        <taxon>Bacteria</taxon>
        <taxon>Pseudomonadati</taxon>
        <taxon>Pseudomonadota</taxon>
        <taxon>Alphaproteobacteria</taxon>
        <taxon>Rhodobacterales</taxon>
        <taxon>Paracoccaceae</taxon>
        <taxon>Tritonibacter</taxon>
    </lineage>
</organism>
<comment type="PTM">
    <text evidence="8">Binds 2 heme groups per subunit.</text>
</comment>
<proteinExistence type="predicted"/>
<dbReference type="PROSITE" id="PS51007">
    <property type="entry name" value="CYTC"/>
    <property type="match status" value="1"/>
</dbReference>
<evidence type="ECO:0000256" key="3">
    <source>
        <dbReference type="ARBA" id="ARBA00022723"/>
    </source>
</evidence>
<dbReference type="Pfam" id="PF03150">
    <property type="entry name" value="CCP_MauG"/>
    <property type="match status" value="1"/>
</dbReference>
<evidence type="ECO:0000256" key="4">
    <source>
        <dbReference type="ARBA" id="ARBA00022729"/>
    </source>
</evidence>
<dbReference type="RefSeq" id="WP_058289647.1">
    <property type="nucleotide sequence ID" value="NZ_CYSD01000021.1"/>
</dbReference>
<dbReference type="GO" id="GO:0042597">
    <property type="term" value="C:periplasmic space"/>
    <property type="evidence" value="ECO:0007669"/>
    <property type="project" value="UniProtKB-SubCell"/>
</dbReference>
<sequence length="430" mass="46210">MAAPALATEYPPALGPADFLPVDAKQAAIGQLLFYDKILSGNRNISCATCHHPAFGSSDGTSLGIGEGGVGLGPTRTGGTGHSRIERRVPRNAPALWNLGASEVHVVMHDGRISRDPIYGNGFNTPAEEWLPPGLNSVLAAQALFPMASEREMAGGTEENEVAGAVFDRIDKGWPIIAKRVRVNAEYGPMFVAAFDHISKPEEVTIVEIANSLAAFMSLEFRSFDSPFDAFLAGDTDALSGQARAGAELFFGAAGCSGCHAGARFSDLKFHALGLPAFGPGRTRKFDLIARDVGRMGESDALEDAYRFKTPALRNIALTAPYGHNGAYRTLEEMIRHHLDPDAARADWTTDMPILPEVPWLQPVDFMVRNDRFEMTRQAAKRDIFIPARTDAEIASLVAFLHSLTGTDSVTNPPFGVPDSVPSGLPVDRP</sequence>
<dbReference type="InterPro" id="IPR004852">
    <property type="entry name" value="Di-haem_cyt_c_peroxidsae"/>
</dbReference>
<dbReference type="InterPro" id="IPR009056">
    <property type="entry name" value="Cyt_c-like_dom"/>
</dbReference>
<dbReference type="EC" id="1.11.1.5" evidence="12"/>
<feature type="binding site" description="covalent" evidence="8">
    <location>
        <position position="50"/>
    </location>
    <ligand>
        <name>heme c</name>
        <dbReference type="ChEBI" id="CHEBI:61717"/>
        <label>1</label>
    </ligand>
</feature>
<feature type="region of interest" description="Disordered" evidence="10">
    <location>
        <begin position="411"/>
        <end position="430"/>
    </location>
</feature>
<evidence type="ECO:0000256" key="2">
    <source>
        <dbReference type="ARBA" id="ARBA00022617"/>
    </source>
</evidence>
<comment type="cofactor">
    <cofactor evidence="8">
        <name>heme</name>
        <dbReference type="ChEBI" id="CHEBI:30413"/>
    </cofactor>
    <text evidence="8">Binds 2 heme groups.</text>
</comment>
<dbReference type="EMBL" id="CYSD01000021">
    <property type="protein sequence ID" value="CUH77761.1"/>
    <property type="molecule type" value="Genomic_DNA"/>
</dbReference>
<dbReference type="GO" id="GO:0046872">
    <property type="term" value="F:metal ion binding"/>
    <property type="evidence" value="ECO:0007669"/>
    <property type="project" value="UniProtKB-KW"/>
</dbReference>
<keyword evidence="6 12" id="KW-0560">Oxidoreductase</keyword>
<evidence type="ECO:0000256" key="8">
    <source>
        <dbReference type="PIRSR" id="PIRSR000294-1"/>
    </source>
</evidence>
<dbReference type="PANTHER" id="PTHR30600">
    <property type="entry name" value="CYTOCHROME C PEROXIDASE-RELATED"/>
    <property type="match status" value="1"/>
</dbReference>
<evidence type="ECO:0000256" key="7">
    <source>
        <dbReference type="ARBA" id="ARBA00023004"/>
    </source>
</evidence>
<feature type="binding site" description="covalent" evidence="8">
    <location>
        <position position="259"/>
    </location>
    <ligand>
        <name>heme c</name>
        <dbReference type="ChEBI" id="CHEBI:61717"/>
        <label>2</label>
    </ligand>
</feature>
<dbReference type="OrthoDB" id="9805202at2"/>
<evidence type="ECO:0000256" key="1">
    <source>
        <dbReference type="ARBA" id="ARBA00004418"/>
    </source>
</evidence>
<dbReference type="Gene3D" id="1.10.760.10">
    <property type="entry name" value="Cytochrome c-like domain"/>
    <property type="match status" value="2"/>
</dbReference>
<name>A0A0N7LZI5_9RHOB</name>
<dbReference type="GO" id="GO:0009055">
    <property type="term" value="F:electron transfer activity"/>
    <property type="evidence" value="ECO:0007669"/>
    <property type="project" value="InterPro"/>
</dbReference>
<dbReference type="AlphaFoldDB" id="A0A0N7LZI5"/>
<comment type="subcellular location">
    <subcellularLocation>
        <location evidence="1">Periplasm</location>
    </subcellularLocation>
</comment>
<keyword evidence="7 9" id="KW-0408">Iron</keyword>
<keyword evidence="3 9" id="KW-0479">Metal-binding</keyword>
<dbReference type="STRING" id="928856.SAMN04488049_10786"/>
<accession>A0A0N7LZI5</accession>
<keyword evidence="2 8" id="KW-0349">Heme</keyword>
<keyword evidence="4" id="KW-0732">Signal</keyword>
<feature type="domain" description="Cytochrome c" evidence="11">
    <location>
        <begin position="241"/>
        <end position="405"/>
    </location>
</feature>
<keyword evidence="12" id="KW-0575">Peroxidase</keyword>
<keyword evidence="13" id="KW-1185">Reference proteome</keyword>
<feature type="binding site" description="covalent" evidence="8">
    <location>
        <position position="256"/>
    </location>
    <ligand>
        <name>heme c</name>
        <dbReference type="ChEBI" id="CHEBI:61717"/>
        <label>2</label>
    </ligand>
</feature>
<dbReference type="Proteomes" id="UP000052022">
    <property type="component" value="Unassembled WGS sequence"/>
</dbReference>
<feature type="binding site" description="covalent" evidence="8">
    <location>
        <position position="47"/>
    </location>
    <ligand>
        <name>heme c</name>
        <dbReference type="ChEBI" id="CHEBI:61717"/>
        <label>1</label>
    </ligand>
</feature>
<dbReference type="GO" id="GO:0020037">
    <property type="term" value="F:heme binding"/>
    <property type="evidence" value="ECO:0007669"/>
    <property type="project" value="InterPro"/>
</dbReference>
<dbReference type="InterPro" id="IPR051395">
    <property type="entry name" value="Cytochrome_c_Peroxidase/MauG"/>
</dbReference>
<evidence type="ECO:0000256" key="6">
    <source>
        <dbReference type="ARBA" id="ARBA00023002"/>
    </source>
</evidence>
<evidence type="ECO:0000313" key="13">
    <source>
        <dbReference type="Proteomes" id="UP000052022"/>
    </source>
</evidence>